<evidence type="ECO:0000313" key="1">
    <source>
        <dbReference type="EMBL" id="EET07812.1"/>
    </source>
</evidence>
<proteinExistence type="predicted"/>
<dbReference type="AlphaFoldDB" id="A0A0E1WDZ7"/>
<dbReference type="HOGENOM" id="CLU_3181146_0_0_4"/>
<accession>A0A0E1WDZ7</accession>
<dbReference type="Proteomes" id="UP000001812">
    <property type="component" value="Chromosome I"/>
</dbReference>
<sequence length="48" mass="5365">MVVRGIGVDVAFALDDERRRRDAAAHECCEIETKGSDARWLSRTVAMT</sequence>
<dbReference type="EMBL" id="CM000832">
    <property type="protein sequence ID" value="EET07812.1"/>
    <property type="molecule type" value="Genomic_DNA"/>
</dbReference>
<protein>
    <submittedName>
        <fullName evidence="1">Uncharacterized protein</fullName>
    </submittedName>
</protein>
<name>A0A0E1WDZ7_BURPE</name>
<reference evidence="1" key="1">
    <citation type="submission" date="2009-05" db="EMBL/GenBank/DDBJ databases">
        <authorList>
            <person name="Harkins D.M."/>
            <person name="DeShazer D."/>
            <person name="Woods D.E."/>
            <person name="Brinkac L.M."/>
            <person name="Brown K.A."/>
            <person name="Hung G.C."/>
            <person name="Tuanyok A."/>
            <person name="Zhang B."/>
            <person name="Nierman W.C."/>
        </authorList>
    </citation>
    <scope>NUCLEOTIDE SEQUENCE [LARGE SCALE GENOMIC DNA]</scope>
    <source>
        <strain evidence="1">1710a</strain>
    </source>
</reference>
<organism evidence="1">
    <name type="scientific">Burkholderia pseudomallei 1710a</name>
    <dbReference type="NCBI Taxonomy" id="320371"/>
    <lineage>
        <taxon>Bacteria</taxon>
        <taxon>Pseudomonadati</taxon>
        <taxon>Pseudomonadota</taxon>
        <taxon>Betaproteobacteria</taxon>
        <taxon>Burkholderiales</taxon>
        <taxon>Burkholderiaceae</taxon>
        <taxon>Burkholderia</taxon>
        <taxon>pseudomallei group</taxon>
    </lineage>
</organism>
<gene>
    <name evidence="1" type="ORF">BURPS1710A_3485</name>
</gene>